<reference evidence="2 3" key="1">
    <citation type="submission" date="2018-06" db="EMBL/GenBank/DDBJ databases">
        <authorList>
            <consortium name="Pathogen Informatics"/>
            <person name="Doyle S."/>
        </authorList>
    </citation>
    <scope>NUCLEOTIDE SEQUENCE [LARGE SCALE GENOMIC DNA]</scope>
    <source>
        <strain evidence="2 3">NCTC12195</strain>
    </source>
</reference>
<gene>
    <name evidence="2" type="ORF">NCTC12195_00552</name>
</gene>
<evidence type="ECO:0000256" key="1">
    <source>
        <dbReference type="SAM" id="Coils"/>
    </source>
</evidence>
<organism evidence="2 3">
    <name type="scientific">Staphylococcus gallinarum</name>
    <dbReference type="NCBI Taxonomy" id="1293"/>
    <lineage>
        <taxon>Bacteria</taxon>
        <taxon>Bacillati</taxon>
        <taxon>Bacillota</taxon>
        <taxon>Bacilli</taxon>
        <taxon>Bacillales</taxon>
        <taxon>Staphylococcaceae</taxon>
        <taxon>Staphylococcus</taxon>
    </lineage>
</organism>
<dbReference type="EMBL" id="UHDK01000001">
    <property type="protein sequence ID" value="SUM31146.1"/>
    <property type="molecule type" value="Genomic_DNA"/>
</dbReference>
<keyword evidence="1" id="KW-0175">Coiled coil</keyword>
<dbReference type="AlphaFoldDB" id="A0A380FCT4"/>
<evidence type="ECO:0000313" key="3">
    <source>
        <dbReference type="Proteomes" id="UP000255277"/>
    </source>
</evidence>
<name>A0A380FCT4_STAGA</name>
<protein>
    <submittedName>
        <fullName evidence="2">Uncharacterized protein</fullName>
    </submittedName>
</protein>
<accession>A0A380FCT4</accession>
<feature type="coiled-coil region" evidence="1">
    <location>
        <begin position="8"/>
        <end position="42"/>
    </location>
</feature>
<proteinExistence type="predicted"/>
<evidence type="ECO:0000313" key="2">
    <source>
        <dbReference type="EMBL" id="SUM31146.1"/>
    </source>
</evidence>
<sequence>MNDYELKDAQMTDEINFLRVEIEKIKRENSDKNEAIRAKEMELKNNRAPIGPIKSTTRTK</sequence>
<dbReference type="Proteomes" id="UP000255277">
    <property type="component" value="Unassembled WGS sequence"/>
</dbReference>